<dbReference type="PANTHER" id="PTHR38471:SF2">
    <property type="entry name" value="FOUR HELIX BUNDLE PROTEIN"/>
    <property type="match status" value="1"/>
</dbReference>
<dbReference type="PANTHER" id="PTHR38471">
    <property type="entry name" value="FOUR HELIX BUNDLE PROTEIN"/>
    <property type="match status" value="1"/>
</dbReference>
<organism evidence="1 2">
    <name type="scientific">Gemmatimonas aurantiaca</name>
    <dbReference type="NCBI Taxonomy" id="173480"/>
    <lineage>
        <taxon>Bacteria</taxon>
        <taxon>Pseudomonadati</taxon>
        <taxon>Gemmatimonadota</taxon>
        <taxon>Gemmatimonadia</taxon>
        <taxon>Gemmatimonadales</taxon>
        <taxon>Gemmatimonadaceae</taxon>
        <taxon>Gemmatimonas</taxon>
    </lineage>
</organism>
<evidence type="ECO:0000313" key="1">
    <source>
        <dbReference type="EMBL" id="HCT57844.1"/>
    </source>
</evidence>
<dbReference type="Proteomes" id="UP000264071">
    <property type="component" value="Unassembled WGS sequence"/>
</dbReference>
<proteinExistence type="predicted"/>
<evidence type="ECO:0000313" key="2">
    <source>
        <dbReference type="Proteomes" id="UP000264071"/>
    </source>
</evidence>
<accession>A0A3D4VAI1</accession>
<dbReference type="InterPro" id="IPR012657">
    <property type="entry name" value="23S_rRNA-intervening_sequence"/>
</dbReference>
<dbReference type="InterPro" id="IPR036583">
    <property type="entry name" value="23S_rRNA_IVS_sf"/>
</dbReference>
<dbReference type="EMBL" id="DPIY01000010">
    <property type="protein sequence ID" value="HCT57844.1"/>
    <property type="molecule type" value="Genomic_DNA"/>
</dbReference>
<protein>
    <submittedName>
        <fullName evidence="1">Four helix bundle protein</fullName>
    </submittedName>
</protein>
<name>A0A3D4VAI1_9BACT</name>
<reference evidence="1 2" key="1">
    <citation type="journal article" date="2018" name="Nat. Biotechnol.">
        <title>A standardized bacterial taxonomy based on genome phylogeny substantially revises the tree of life.</title>
        <authorList>
            <person name="Parks D.H."/>
            <person name="Chuvochina M."/>
            <person name="Waite D.W."/>
            <person name="Rinke C."/>
            <person name="Skarshewski A."/>
            <person name="Chaumeil P.A."/>
            <person name="Hugenholtz P."/>
        </authorList>
    </citation>
    <scope>NUCLEOTIDE SEQUENCE [LARGE SCALE GENOMIC DNA]</scope>
    <source>
        <strain evidence="1">UBA8844</strain>
    </source>
</reference>
<dbReference type="Gene3D" id="1.20.1440.60">
    <property type="entry name" value="23S rRNA-intervening sequence"/>
    <property type="match status" value="1"/>
</dbReference>
<comment type="caution">
    <text evidence="1">The sequence shown here is derived from an EMBL/GenBank/DDBJ whole genome shotgun (WGS) entry which is preliminary data.</text>
</comment>
<dbReference type="NCBIfam" id="TIGR02436">
    <property type="entry name" value="four helix bundle protein"/>
    <property type="match status" value="1"/>
</dbReference>
<dbReference type="Pfam" id="PF05635">
    <property type="entry name" value="23S_rRNA_IVP"/>
    <property type="match status" value="1"/>
</dbReference>
<dbReference type="SUPFAM" id="SSF158446">
    <property type="entry name" value="IVS-encoded protein-like"/>
    <property type="match status" value="1"/>
</dbReference>
<sequence>MADLRNLRVFAAAHDLCAAIHDAAPRIKVGKAPGLRAQLLAAADAIPANIAEAAGLGTDQQFARGLTIALGSANEVGAHLRVARTVGALDEHTARRCQAKRAVVCQMLERLLRAVQSRLAITTQ</sequence>
<gene>
    <name evidence="1" type="ORF">DGD08_11640</name>
</gene>
<dbReference type="AlphaFoldDB" id="A0A3D4VAI1"/>